<dbReference type="InterPro" id="IPR016181">
    <property type="entry name" value="Acyl_CoA_acyltransferase"/>
</dbReference>
<protein>
    <submittedName>
        <fullName evidence="2">N-acetyltransferase</fullName>
    </submittedName>
</protein>
<dbReference type="Proteomes" id="UP000294028">
    <property type="component" value="Unassembled WGS sequence"/>
</dbReference>
<name>A0A482TN38_9EURY</name>
<gene>
    <name evidence="2" type="ORF">ELS19_10425</name>
</gene>
<feature type="domain" description="N-acetyltransferase" evidence="1">
    <location>
        <begin position="10"/>
        <end position="156"/>
    </location>
</feature>
<dbReference type="RefSeq" id="WP_129784715.1">
    <property type="nucleotide sequence ID" value="NZ_RZHH01000002.1"/>
</dbReference>
<dbReference type="AlphaFoldDB" id="A0A482TN38"/>
<reference evidence="2 3" key="1">
    <citation type="submission" date="2018-12" db="EMBL/GenBank/DDBJ databases">
        <title>Genome analysis provides insights into bioremediation potentialities of Halogeometricum borinquense strain N11.</title>
        <authorList>
            <person name="Najjari A."/>
            <person name="Youssef N."/>
            <person name="Fhoula I."/>
            <person name="Ben Dhia O."/>
            <person name="Mahjoubi M."/>
            <person name="Ouzari H.I."/>
            <person name="Cherif A."/>
        </authorList>
    </citation>
    <scope>NUCLEOTIDE SEQUENCE [LARGE SCALE GENOMIC DNA]</scope>
    <source>
        <strain evidence="2 3">N11</strain>
    </source>
</reference>
<dbReference type="Pfam" id="PF13302">
    <property type="entry name" value="Acetyltransf_3"/>
    <property type="match status" value="1"/>
</dbReference>
<dbReference type="SUPFAM" id="SSF55729">
    <property type="entry name" value="Acyl-CoA N-acyltransferases (Nat)"/>
    <property type="match status" value="1"/>
</dbReference>
<comment type="caution">
    <text evidence="2">The sequence shown here is derived from an EMBL/GenBank/DDBJ whole genome shotgun (WGS) entry which is preliminary data.</text>
</comment>
<dbReference type="EMBL" id="RZHH01000002">
    <property type="protein sequence ID" value="RYJ14325.1"/>
    <property type="molecule type" value="Genomic_DNA"/>
</dbReference>
<evidence type="ECO:0000313" key="3">
    <source>
        <dbReference type="Proteomes" id="UP000294028"/>
    </source>
</evidence>
<dbReference type="Gene3D" id="3.40.630.30">
    <property type="match status" value="1"/>
</dbReference>
<proteinExistence type="predicted"/>
<dbReference type="GO" id="GO:0016747">
    <property type="term" value="F:acyltransferase activity, transferring groups other than amino-acyl groups"/>
    <property type="evidence" value="ECO:0007669"/>
    <property type="project" value="InterPro"/>
</dbReference>
<sequence>MFPAEIRTDRLRLRRATREVIPPLEQYEYTREGAEGIDEVTEYVSWNPVKTPKESDEFLARCEEKWDDGEAAIYAIFPRDGEDGAGEFAGTTGLHFQWDRDTAVFGIWLRKRFWGRGYSGERARAFFEVAFEEFDVSLCAAEYLPENEQSGRAIQKYIEAAGGHRDGEFRHRVVHDGDPEATVRYSVTQSEWRDATDERTATLRWDDE</sequence>
<keyword evidence="2" id="KW-0808">Transferase</keyword>
<dbReference type="InterPro" id="IPR000182">
    <property type="entry name" value="GNAT_dom"/>
</dbReference>
<organism evidence="2 3">
    <name type="scientific">Halogeometricum borinquense</name>
    <dbReference type="NCBI Taxonomy" id="60847"/>
    <lineage>
        <taxon>Archaea</taxon>
        <taxon>Methanobacteriati</taxon>
        <taxon>Methanobacteriota</taxon>
        <taxon>Stenosarchaea group</taxon>
        <taxon>Halobacteria</taxon>
        <taxon>Halobacteriales</taxon>
        <taxon>Haloferacaceae</taxon>
        <taxon>Halogeometricum</taxon>
    </lineage>
</organism>
<accession>A0A482TN38</accession>
<dbReference type="PANTHER" id="PTHR43792">
    <property type="entry name" value="GNAT FAMILY, PUTATIVE (AFU_ORTHOLOGUE AFUA_3G00765)-RELATED-RELATED"/>
    <property type="match status" value="1"/>
</dbReference>
<evidence type="ECO:0000313" key="2">
    <source>
        <dbReference type="EMBL" id="RYJ14325.1"/>
    </source>
</evidence>
<dbReference type="PANTHER" id="PTHR43792:SF1">
    <property type="entry name" value="N-ACETYLTRANSFERASE DOMAIN-CONTAINING PROTEIN"/>
    <property type="match status" value="1"/>
</dbReference>
<evidence type="ECO:0000259" key="1">
    <source>
        <dbReference type="Pfam" id="PF13302"/>
    </source>
</evidence>
<dbReference type="InterPro" id="IPR051531">
    <property type="entry name" value="N-acetyltransferase"/>
</dbReference>